<accession>A0ABP7PKS8</accession>
<dbReference type="EMBL" id="BAAAZC010000009">
    <property type="protein sequence ID" value="GAA3967301.1"/>
    <property type="molecule type" value="Genomic_DNA"/>
</dbReference>
<evidence type="ECO:0000256" key="1">
    <source>
        <dbReference type="SAM" id="SignalP"/>
    </source>
</evidence>
<feature type="signal peptide" evidence="1">
    <location>
        <begin position="1"/>
        <end position="22"/>
    </location>
</feature>
<keyword evidence="3" id="KW-1185">Reference proteome</keyword>
<protein>
    <submittedName>
        <fullName evidence="2">Uncharacterized protein</fullName>
    </submittedName>
</protein>
<name>A0ABP7PKS8_9SPHI</name>
<feature type="chain" id="PRO_5045158764" evidence="1">
    <location>
        <begin position="23"/>
        <end position="63"/>
    </location>
</feature>
<organism evidence="2 3">
    <name type="scientific">Mucilaginibacter dorajii</name>
    <dbReference type="NCBI Taxonomy" id="692994"/>
    <lineage>
        <taxon>Bacteria</taxon>
        <taxon>Pseudomonadati</taxon>
        <taxon>Bacteroidota</taxon>
        <taxon>Sphingobacteriia</taxon>
        <taxon>Sphingobacteriales</taxon>
        <taxon>Sphingobacteriaceae</taxon>
        <taxon>Mucilaginibacter</taxon>
    </lineage>
</organism>
<gene>
    <name evidence="2" type="ORF">GCM10022210_15030</name>
</gene>
<keyword evidence="1" id="KW-0732">Signal</keyword>
<proteinExistence type="predicted"/>
<dbReference type="RefSeq" id="WP_259089069.1">
    <property type="nucleotide sequence ID" value="NZ_BAAAZC010000009.1"/>
</dbReference>
<sequence>MKSIKFIVPAVLLALSINAAKAQTSDVEIGIKAGANVSTLRTGLNAVTDKSGKTALLQAYLPG</sequence>
<reference evidence="3" key="1">
    <citation type="journal article" date="2019" name="Int. J. Syst. Evol. Microbiol.">
        <title>The Global Catalogue of Microorganisms (GCM) 10K type strain sequencing project: providing services to taxonomists for standard genome sequencing and annotation.</title>
        <authorList>
            <consortium name="The Broad Institute Genomics Platform"/>
            <consortium name="The Broad Institute Genome Sequencing Center for Infectious Disease"/>
            <person name="Wu L."/>
            <person name="Ma J."/>
        </authorList>
    </citation>
    <scope>NUCLEOTIDE SEQUENCE [LARGE SCALE GENOMIC DNA]</scope>
    <source>
        <strain evidence="3">JCM 16601</strain>
    </source>
</reference>
<evidence type="ECO:0000313" key="3">
    <source>
        <dbReference type="Proteomes" id="UP001500742"/>
    </source>
</evidence>
<comment type="caution">
    <text evidence="2">The sequence shown here is derived from an EMBL/GenBank/DDBJ whole genome shotgun (WGS) entry which is preliminary data.</text>
</comment>
<evidence type="ECO:0000313" key="2">
    <source>
        <dbReference type="EMBL" id="GAA3967301.1"/>
    </source>
</evidence>
<dbReference type="Proteomes" id="UP001500742">
    <property type="component" value="Unassembled WGS sequence"/>
</dbReference>